<protein>
    <recommendedName>
        <fullName evidence="5">Casein kinase II subunit beta</fullName>
        <shortName evidence="5">CK II beta</shortName>
    </recommendedName>
</protein>
<keyword evidence="3" id="KW-0963">Cytoplasm</keyword>
<dbReference type="Pfam" id="PF01214">
    <property type="entry name" value="CK_II_beta"/>
    <property type="match status" value="1"/>
</dbReference>
<evidence type="ECO:0000256" key="1">
    <source>
        <dbReference type="ARBA" id="ARBA00004514"/>
    </source>
</evidence>
<evidence type="ECO:0000256" key="2">
    <source>
        <dbReference type="ARBA" id="ARBA00006941"/>
    </source>
</evidence>
<feature type="region of interest" description="Disordered" evidence="6">
    <location>
        <begin position="1"/>
        <end position="73"/>
    </location>
</feature>
<dbReference type="AlphaFoldDB" id="A0A443P9C5"/>
<keyword evidence="7" id="KW-0418">Kinase</keyword>
<dbReference type="EMBL" id="QPKB01000006">
    <property type="protein sequence ID" value="RWR87378.1"/>
    <property type="molecule type" value="Genomic_DNA"/>
</dbReference>
<dbReference type="FunFam" id="2.20.25.20:FF:000003">
    <property type="entry name" value="Casein kinase II subunit beta"/>
    <property type="match status" value="1"/>
</dbReference>
<dbReference type="PROSITE" id="PS01101">
    <property type="entry name" value="CK2_BETA"/>
    <property type="match status" value="1"/>
</dbReference>
<sequence length="310" mass="35550">MYRDRVGRGSKPDIGPLDRKRITDALDKQLERSSRSNSKGPITKDKERVTAPSTSSSTKLPPQSDHRDLRPASLSKNKCSDEFRLSRIFMDSFLLCYVIFYLLKSLKQTAKNQTLAVQMGDDTSWISWFCNLRGNEFFCEVDEDYIQDDFNLCGLSSQVPCYDYALDLILDVESSHSDMFTEEQNELVESAAEMLYGLIHVRYVLTSKGMAAMLDKYKNYDFGRCPRVYCCGQPCLPVGQSDIPRSSTVKIYCPKCEDIYYPRSKYQDIDGAYFGTTFPHLFLMTYGHLKPQKASQSYVPRVFGFKIHKP</sequence>
<comment type="caution">
    <text evidence="7">The sequence shown here is derived from an EMBL/GenBank/DDBJ whole genome shotgun (WGS) entry which is preliminary data.</text>
</comment>
<comment type="similarity">
    <text evidence="2 5">Belongs to the casein kinase 2 subunit beta family.</text>
</comment>
<evidence type="ECO:0000256" key="3">
    <source>
        <dbReference type="ARBA" id="ARBA00022490"/>
    </source>
</evidence>
<dbReference type="GO" id="GO:0005956">
    <property type="term" value="C:protein kinase CK2 complex"/>
    <property type="evidence" value="ECO:0007669"/>
    <property type="project" value="UniProtKB-UniRule"/>
</dbReference>
<evidence type="ECO:0000256" key="5">
    <source>
        <dbReference type="RuleBase" id="RU361268"/>
    </source>
</evidence>
<keyword evidence="8" id="KW-1185">Reference proteome</keyword>
<evidence type="ECO:0000256" key="6">
    <source>
        <dbReference type="SAM" id="MobiDB-lite"/>
    </source>
</evidence>
<gene>
    <name evidence="7" type="ORF">CKAN_01631700</name>
</gene>
<organism evidence="7 8">
    <name type="scientific">Cinnamomum micranthum f. kanehirae</name>
    <dbReference type="NCBI Taxonomy" id="337451"/>
    <lineage>
        <taxon>Eukaryota</taxon>
        <taxon>Viridiplantae</taxon>
        <taxon>Streptophyta</taxon>
        <taxon>Embryophyta</taxon>
        <taxon>Tracheophyta</taxon>
        <taxon>Spermatophyta</taxon>
        <taxon>Magnoliopsida</taxon>
        <taxon>Magnoliidae</taxon>
        <taxon>Laurales</taxon>
        <taxon>Lauraceae</taxon>
        <taxon>Cinnamomum</taxon>
    </lineage>
</organism>
<evidence type="ECO:0000313" key="8">
    <source>
        <dbReference type="Proteomes" id="UP000283530"/>
    </source>
</evidence>
<dbReference type="InterPro" id="IPR000704">
    <property type="entry name" value="Casein_kinase_II_reg-sub"/>
</dbReference>
<keyword evidence="4" id="KW-0597">Phosphoprotein</keyword>
<dbReference type="FunFam" id="1.10.1820.10:FF:000002">
    <property type="entry name" value="Casein kinase II subunit beta"/>
    <property type="match status" value="1"/>
</dbReference>
<evidence type="ECO:0000256" key="4">
    <source>
        <dbReference type="ARBA" id="ARBA00022553"/>
    </source>
</evidence>
<feature type="compositionally biased region" description="Basic and acidic residues" evidence="6">
    <location>
        <begin position="1"/>
        <end position="34"/>
    </location>
</feature>
<accession>A0A443P9C5</accession>
<dbReference type="SMART" id="SM01085">
    <property type="entry name" value="CK_II_beta"/>
    <property type="match status" value="1"/>
</dbReference>
<dbReference type="Gene3D" id="2.20.25.20">
    <property type="match status" value="1"/>
</dbReference>
<dbReference type="GO" id="GO:0019887">
    <property type="term" value="F:protein kinase regulator activity"/>
    <property type="evidence" value="ECO:0007669"/>
    <property type="project" value="InterPro"/>
</dbReference>
<dbReference type="PANTHER" id="PTHR11740:SF21">
    <property type="entry name" value="CASEIN KINASE II SUBUNIT BETA"/>
    <property type="match status" value="1"/>
</dbReference>
<comment type="function">
    <text evidence="5">Plays a complex role in regulating the basal catalytic activity of the alpha subunit.</text>
</comment>
<dbReference type="Gene3D" id="1.10.1820.10">
    <property type="entry name" value="protein kinase ck2 holoenzyme, chain C, domain 1"/>
    <property type="match status" value="1"/>
</dbReference>
<proteinExistence type="inferred from homology"/>
<dbReference type="SUPFAM" id="SSF57798">
    <property type="entry name" value="Casein kinase II beta subunit"/>
    <property type="match status" value="1"/>
</dbReference>
<feature type="compositionally biased region" description="Polar residues" evidence="6">
    <location>
        <begin position="51"/>
        <end position="61"/>
    </location>
</feature>
<dbReference type="PRINTS" id="PR00472">
    <property type="entry name" value="CASNKINASEII"/>
</dbReference>
<name>A0A443P9C5_9MAGN</name>
<comment type="subcellular location">
    <subcellularLocation>
        <location evidence="1">Cytoplasm</location>
        <location evidence="1">Cytosol</location>
    </subcellularLocation>
</comment>
<dbReference type="PANTHER" id="PTHR11740">
    <property type="entry name" value="CASEIN KINASE II SUBUNIT BETA"/>
    <property type="match status" value="1"/>
</dbReference>
<reference evidence="7 8" key="1">
    <citation type="journal article" date="2019" name="Nat. Plants">
        <title>Stout camphor tree genome fills gaps in understanding of flowering plant genome evolution.</title>
        <authorList>
            <person name="Chaw S.M."/>
            <person name="Liu Y.C."/>
            <person name="Wu Y.W."/>
            <person name="Wang H.Y."/>
            <person name="Lin C.I."/>
            <person name="Wu C.S."/>
            <person name="Ke H.M."/>
            <person name="Chang L.Y."/>
            <person name="Hsu C.Y."/>
            <person name="Yang H.T."/>
            <person name="Sudianto E."/>
            <person name="Hsu M.H."/>
            <person name="Wu K.P."/>
            <person name="Wang L.N."/>
            <person name="Leebens-Mack J.H."/>
            <person name="Tsai I.J."/>
        </authorList>
    </citation>
    <scope>NUCLEOTIDE SEQUENCE [LARGE SCALE GENOMIC DNA]</scope>
    <source>
        <strain evidence="8">cv. Chaw 1501</strain>
        <tissue evidence="7">Young leaves</tissue>
    </source>
</reference>
<evidence type="ECO:0000313" key="7">
    <source>
        <dbReference type="EMBL" id="RWR87378.1"/>
    </source>
</evidence>
<dbReference type="OrthoDB" id="3971593at2759"/>
<dbReference type="GO" id="GO:0016301">
    <property type="term" value="F:kinase activity"/>
    <property type="evidence" value="ECO:0007669"/>
    <property type="project" value="UniProtKB-KW"/>
</dbReference>
<dbReference type="InterPro" id="IPR016149">
    <property type="entry name" value="Casein_kin_II_reg-sub_N"/>
</dbReference>
<dbReference type="Proteomes" id="UP000283530">
    <property type="component" value="Unassembled WGS sequence"/>
</dbReference>
<dbReference type="STRING" id="337451.A0A443P9C5"/>
<comment type="subunit">
    <text evidence="5">Tetramer of two alpha and two beta subunits.</text>
</comment>
<dbReference type="GO" id="GO:0005829">
    <property type="term" value="C:cytosol"/>
    <property type="evidence" value="ECO:0007669"/>
    <property type="project" value="UniProtKB-SubCell"/>
</dbReference>
<dbReference type="InterPro" id="IPR035991">
    <property type="entry name" value="Casein_kinase_II_beta-like"/>
</dbReference>
<keyword evidence="7" id="KW-0808">Transferase</keyword>